<dbReference type="OrthoDB" id="2638860at2759"/>
<accession>A0A9W8IZZ4</accession>
<feature type="transmembrane region" description="Helical" evidence="1">
    <location>
        <begin position="266"/>
        <end position="290"/>
    </location>
</feature>
<keyword evidence="1" id="KW-1133">Transmembrane helix</keyword>
<keyword evidence="1" id="KW-0812">Transmembrane</keyword>
<evidence type="ECO:0000313" key="4">
    <source>
        <dbReference type="Proteomes" id="UP001140091"/>
    </source>
</evidence>
<dbReference type="AlphaFoldDB" id="A0A9W8IZZ4"/>
<feature type="transmembrane region" description="Helical" evidence="1">
    <location>
        <begin position="162"/>
        <end position="187"/>
    </location>
</feature>
<gene>
    <name evidence="3" type="ORF">H1R20_g13967</name>
</gene>
<dbReference type="InterPro" id="IPR045340">
    <property type="entry name" value="DUF6533"/>
</dbReference>
<evidence type="ECO:0000256" key="1">
    <source>
        <dbReference type="SAM" id="Phobius"/>
    </source>
</evidence>
<proteinExistence type="predicted"/>
<comment type="caution">
    <text evidence="3">The sequence shown here is derived from an EMBL/GenBank/DDBJ whole genome shotgun (WGS) entry which is preliminary data.</text>
</comment>
<feature type="transmembrane region" description="Helical" evidence="1">
    <location>
        <begin position="52"/>
        <end position="72"/>
    </location>
</feature>
<feature type="non-terminal residue" evidence="3">
    <location>
        <position position="1"/>
    </location>
</feature>
<evidence type="ECO:0000259" key="2">
    <source>
        <dbReference type="Pfam" id="PF20151"/>
    </source>
</evidence>
<feature type="domain" description="DUF6533" evidence="2">
    <location>
        <begin position="29"/>
        <end position="58"/>
    </location>
</feature>
<feature type="transmembrane region" description="Helical" evidence="1">
    <location>
        <begin position="207"/>
        <end position="228"/>
    </location>
</feature>
<organism evidence="3 4">
    <name type="scientific">Candolleomyces eurysporus</name>
    <dbReference type="NCBI Taxonomy" id="2828524"/>
    <lineage>
        <taxon>Eukaryota</taxon>
        <taxon>Fungi</taxon>
        <taxon>Dikarya</taxon>
        <taxon>Basidiomycota</taxon>
        <taxon>Agaricomycotina</taxon>
        <taxon>Agaricomycetes</taxon>
        <taxon>Agaricomycetidae</taxon>
        <taxon>Agaricales</taxon>
        <taxon>Agaricineae</taxon>
        <taxon>Psathyrellaceae</taxon>
        <taxon>Candolleomyces</taxon>
    </lineage>
</organism>
<dbReference type="Pfam" id="PF20151">
    <property type="entry name" value="DUF6533"/>
    <property type="match status" value="1"/>
</dbReference>
<protein>
    <recommendedName>
        <fullName evidence="2">DUF6533 domain-containing protein</fullName>
    </recommendedName>
</protein>
<keyword evidence="1" id="KW-0472">Membrane</keyword>
<keyword evidence="4" id="KW-1185">Reference proteome</keyword>
<name>A0A9W8IZZ4_9AGAR</name>
<sequence>MSVYTSDTPAPLTLEQSGWLFFNGTLFQVSTFDLEVELIWKKKLSLAQILYFVNRYVGDALFLYGTAVLLWVPDGAYFQRLCVSYLSSPFPSLIVSWTWLKFQMSVLLLKSLYPAKTFLTLLSSTGQSFGTVQTFLSVTTLGAMQGIMVHRIVSMYRHERKILIGLAGTFIVEMSAACILAGLSVRLAGAPVELSETLRSCIPVDMVAWSSALWFLMMIFDFLIFLLAAREGIRYRREALARQRSPETSEILANTRWSKEKSLLRILLRDSIIFPFIGLLMCMFNTLAWYVLPLGALQYTMNISAMGSPILGCRLILNLRDAYYRPFADELRNSTLRGKEPCVRKTPWYRYLDE</sequence>
<dbReference type="Proteomes" id="UP001140091">
    <property type="component" value="Unassembled WGS sequence"/>
</dbReference>
<evidence type="ECO:0000313" key="3">
    <source>
        <dbReference type="EMBL" id="KAJ2923128.1"/>
    </source>
</evidence>
<dbReference type="EMBL" id="JANBPK010001412">
    <property type="protein sequence ID" value="KAJ2923128.1"/>
    <property type="molecule type" value="Genomic_DNA"/>
</dbReference>
<reference evidence="3" key="1">
    <citation type="submission" date="2022-06" db="EMBL/GenBank/DDBJ databases">
        <title>Genome Sequence of Candolleomyces eurysporus.</title>
        <authorList>
            <person name="Buettner E."/>
        </authorList>
    </citation>
    <scope>NUCLEOTIDE SEQUENCE</scope>
    <source>
        <strain evidence="3">VTCC 930004</strain>
    </source>
</reference>